<dbReference type="SMART" id="SM00871">
    <property type="entry name" value="AraC_E_bind"/>
    <property type="match status" value="1"/>
</dbReference>
<evidence type="ECO:0000259" key="1">
    <source>
        <dbReference type="SMART" id="SM00871"/>
    </source>
</evidence>
<organism evidence="2 3">
    <name type="scientific">Pseudonocardia ailaonensis</name>
    <dbReference type="NCBI Taxonomy" id="367279"/>
    <lineage>
        <taxon>Bacteria</taxon>
        <taxon>Bacillati</taxon>
        <taxon>Actinomycetota</taxon>
        <taxon>Actinomycetes</taxon>
        <taxon>Pseudonocardiales</taxon>
        <taxon>Pseudonocardiaceae</taxon>
        <taxon>Pseudonocardia</taxon>
    </lineage>
</organism>
<feature type="domain" description="AraC effector-binding" evidence="1">
    <location>
        <begin position="2"/>
        <end position="152"/>
    </location>
</feature>
<accession>A0ABN2NM73</accession>
<dbReference type="Gene3D" id="3.20.80.10">
    <property type="entry name" value="Regulatory factor, effector binding domain"/>
    <property type="match status" value="1"/>
</dbReference>
<dbReference type="Proteomes" id="UP001500449">
    <property type="component" value="Unassembled WGS sequence"/>
</dbReference>
<dbReference type="RefSeq" id="WP_344424757.1">
    <property type="nucleotide sequence ID" value="NZ_BAAAQK010000025.1"/>
</dbReference>
<evidence type="ECO:0000313" key="3">
    <source>
        <dbReference type="Proteomes" id="UP001500449"/>
    </source>
</evidence>
<dbReference type="SUPFAM" id="SSF55136">
    <property type="entry name" value="Probable bacterial effector-binding domain"/>
    <property type="match status" value="1"/>
</dbReference>
<dbReference type="InterPro" id="IPR029442">
    <property type="entry name" value="GyrI-like"/>
</dbReference>
<keyword evidence="3" id="KW-1185">Reference proteome</keyword>
<name>A0ABN2NM73_9PSEU</name>
<dbReference type="EMBL" id="BAAAQK010000025">
    <property type="protein sequence ID" value="GAA1871504.1"/>
    <property type="molecule type" value="Genomic_DNA"/>
</dbReference>
<dbReference type="InterPro" id="IPR010499">
    <property type="entry name" value="AraC_E-bd"/>
</dbReference>
<dbReference type="Pfam" id="PF06445">
    <property type="entry name" value="GyrI-like"/>
    <property type="match status" value="1"/>
</dbReference>
<proteinExistence type="predicted"/>
<sequence>MSTPELITTTATPTAVVREVVAMSELAPFYDRAFSVLPTTVAGQGVAITGPAFGHYFGMPGETVDLAAGFPTDRPVTPEGDVVAGELPAGRVARLVHAGSFDGLGEAWQALGAWIAEQGLTPGGEFWEVYVTEPSPDMDPADLRTELNWPVA</sequence>
<comment type="caution">
    <text evidence="2">The sequence shown here is derived from an EMBL/GenBank/DDBJ whole genome shotgun (WGS) entry which is preliminary data.</text>
</comment>
<protein>
    <submittedName>
        <fullName evidence="2">GyrI-like domain-containing protein</fullName>
    </submittedName>
</protein>
<reference evidence="2 3" key="1">
    <citation type="journal article" date="2019" name="Int. J. Syst. Evol. Microbiol.">
        <title>The Global Catalogue of Microorganisms (GCM) 10K type strain sequencing project: providing services to taxonomists for standard genome sequencing and annotation.</title>
        <authorList>
            <consortium name="The Broad Institute Genomics Platform"/>
            <consortium name="The Broad Institute Genome Sequencing Center for Infectious Disease"/>
            <person name="Wu L."/>
            <person name="Ma J."/>
        </authorList>
    </citation>
    <scope>NUCLEOTIDE SEQUENCE [LARGE SCALE GENOMIC DNA]</scope>
    <source>
        <strain evidence="2 3">JCM 16009</strain>
    </source>
</reference>
<gene>
    <name evidence="2" type="ORF">GCM10009836_60420</name>
</gene>
<evidence type="ECO:0000313" key="2">
    <source>
        <dbReference type="EMBL" id="GAA1871504.1"/>
    </source>
</evidence>
<dbReference type="InterPro" id="IPR011256">
    <property type="entry name" value="Reg_factor_effector_dom_sf"/>
</dbReference>